<comment type="caution">
    <text evidence="2">The sequence shown here is derived from an EMBL/GenBank/DDBJ whole genome shotgun (WGS) entry which is preliminary data.</text>
</comment>
<name>A0A0J1B714_RHOIS</name>
<dbReference type="PROSITE" id="PS00383">
    <property type="entry name" value="TYR_PHOSPHATASE_1"/>
    <property type="match status" value="1"/>
</dbReference>
<dbReference type="SUPFAM" id="SSF52799">
    <property type="entry name" value="(Phosphotyrosine protein) phosphatases II"/>
    <property type="match status" value="1"/>
</dbReference>
<evidence type="ECO:0000313" key="2">
    <source>
        <dbReference type="EMBL" id="KLU02271.1"/>
    </source>
</evidence>
<protein>
    <submittedName>
        <fullName evidence="2">Ser/Thr and Tyr protein phosphatase (Dual specificity)</fullName>
    </submittedName>
</protein>
<dbReference type="InterPro" id="IPR000340">
    <property type="entry name" value="Dual-sp_phosphatase_cat-dom"/>
</dbReference>
<dbReference type="PATRIC" id="fig|595434.4.peg.5071"/>
<organism evidence="2 3">
    <name type="scientific">Rhodopirellula islandica</name>
    <dbReference type="NCBI Taxonomy" id="595434"/>
    <lineage>
        <taxon>Bacteria</taxon>
        <taxon>Pseudomonadati</taxon>
        <taxon>Planctomycetota</taxon>
        <taxon>Planctomycetia</taxon>
        <taxon>Pirellulales</taxon>
        <taxon>Pirellulaceae</taxon>
        <taxon>Rhodopirellula</taxon>
    </lineage>
</organism>
<keyword evidence="3" id="KW-1185">Reference proteome</keyword>
<dbReference type="EMBL" id="LECT01000044">
    <property type="protein sequence ID" value="KLU02271.1"/>
    <property type="molecule type" value="Genomic_DNA"/>
</dbReference>
<gene>
    <name evidence="2" type="ORF">RISK_005337</name>
</gene>
<evidence type="ECO:0000259" key="1">
    <source>
        <dbReference type="PROSITE" id="PS50056"/>
    </source>
</evidence>
<dbReference type="PANTHER" id="PTHR47216:SF4">
    <property type="entry name" value="OS01G0859400 PROTEIN"/>
    <property type="match status" value="1"/>
</dbReference>
<dbReference type="Gene3D" id="3.90.190.10">
    <property type="entry name" value="Protein tyrosine phosphatase superfamily"/>
    <property type="match status" value="1"/>
</dbReference>
<proteinExistence type="predicted"/>
<dbReference type="PANTHER" id="PTHR47216">
    <property type="match status" value="1"/>
</dbReference>
<reference evidence="2" key="1">
    <citation type="submission" date="2015-05" db="EMBL/GenBank/DDBJ databases">
        <title>Permanent draft genome of Rhodopirellula islandicus K833.</title>
        <authorList>
            <person name="Kizina J."/>
            <person name="Richter M."/>
            <person name="Glockner F.O."/>
            <person name="Harder J."/>
        </authorList>
    </citation>
    <scope>NUCLEOTIDE SEQUENCE [LARGE SCALE GENOMIC DNA]</scope>
    <source>
        <strain evidence="2">K833</strain>
    </source>
</reference>
<dbReference type="InterPro" id="IPR029021">
    <property type="entry name" value="Prot-tyrosine_phosphatase-like"/>
</dbReference>
<dbReference type="STRING" id="595434.RISK_005337"/>
<accession>A0A0J1B714</accession>
<dbReference type="PROSITE" id="PS50056">
    <property type="entry name" value="TYR_PHOSPHATASE_2"/>
    <property type="match status" value="1"/>
</dbReference>
<evidence type="ECO:0000313" key="3">
    <source>
        <dbReference type="Proteomes" id="UP000036367"/>
    </source>
</evidence>
<dbReference type="Proteomes" id="UP000036367">
    <property type="component" value="Unassembled WGS sequence"/>
</dbReference>
<sequence>MPMLDGTGATAKELRELANEIQQMPKPVLIHCAQGHGRTGLVASAVLLVSGAAQTASDAIAMVQAVRPGIELNATQRSILEQVQ</sequence>
<feature type="domain" description="Tyrosine specific protein phosphatases" evidence="1">
    <location>
        <begin position="12"/>
        <end position="78"/>
    </location>
</feature>
<dbReference type="InterPro" id="IPR000387">
    <property type="entry name" value="Tyr_Pase_dom"/>
</dbReference>
<dbReference type="InterPro" id="IPR016130">
    <property type="entry name" value="Tyr_Pase_AS"/>
</dbReference>
<dbReference type="AlphaFoldDB" id="A0A0J1B714"/>
<dbReference type="Pfam" id="PF00782">
    <property type="entry name" value="DSPc"/>
    <property type="match status" value="1"/>
</dbReference>